<dbReference type="PATRIC" id="fig|649747.3.peg.249"/>
<evidence type="ECO:0000313" key="3">
    <source>
        <dbReference type="EMBL" id="ERI11625.1"/>
    </source>
</evidence>
<protein>
    <submittedName>
        <fullName evidence="3">Gramicidin S biosynthesis protein GrsT</fullName>
    </submittedName>
</protein>
<evidence type="ECO:0000313" key="4">
    <source>
        <dbReference type="Proteomes" id="UP000016511"/>
    </source>
</evidence>
<dbReference type="Gene3D" id="3.40.50.1820">
    <property type="entry name" value="alpha/beta hydrolase"/>
    <property type="match status" value="1"/>
</dbReference>
<dbReference type="STRING" id="649747.HMPREF0083_00277"/>
<keyword evidence="4" id="KW-1185">Reference proteome</keyword>
<dbReference type="Pfam" id="PF00975">
    <property type="entry name" value="Thioesterase"/>
    <property type="match status" value="1"/>
</dbReference>
<dbReference type="GO" id="GO:0008610">
    <property type="term" value="P:lipid biosynthetic process"/>
    <property type="evidence" value="ECO:0007669"/>
    <property type="project" value="TreeGrafter"/>
</dbReference>
<dbReference type="Proteomes" id="UP000016511">
    <property type="component" value="Unassembled WGS sequence"/>
</dbReference>
<comment type="similarity">
    <text evidence="1">Belongs to the thioesterase family.</text>
</comment>
<sequence length="258" mass="29488">MNVTFISQVNKWFVNANLNPAAKLRLFCVPYAGGGASVFHEWSHFFPKEIEICSIQLPGRENRGMEDPLTDLQQIVEIAAEEIQPLINIPFAFFGHSMGALISFELARKIRQKNNVNPVHLFVSGRHAPQIPCTKQDYHLLPDDQFIQELRLLNGTPEIVLQNAEMMGILLPRLRADFSACGSYQYKNNEPLDCPITAFGGKDDIGVTYQSLEAWREQTKKEFSVCMYPGDHFFLYDNQHEMIEFMCKQLHLLLAPKI</sequence>
<dbReference type="AlphaFoldDB" id="U1X9I2"/>
<evidence type="ECO:0000256" key="1">
    <source>
        <dbReference type="ARBA" id="ARBA00007169"/>
    </source>
</evidence>
<feature type="domain" description="Thioesterase" evidence="2">
    <location>
        <begin position="25"/>
        <end position="248"/>
    </location>
</feature>
<organism evidence="3 4">
    <name type="scientific">Aneurinibacillus aneurinilyticus ATCC 12856</name>
    <dbReference type="NCBI Taxonomy" id="649747"/>
    <lineage>
        <taxon>Bacteria</taxon>
        <taxon>Bacillati</taxon>
        <taxon>Bacillota</taxon>
        <taxon>Bacilli</taxon>
        <taxon>Bacillales</taxon>
        <taxon>Paenibacillaceae</taxon>
        <taxon>Aneurinibacillus group</taxon>
        <taxon>Aneurinibacillus</taxon>
    </lineage>
</organism>
<dbReference type="PANTHER" id="PTHR11487">
    <property type="entry name" value="THIOESTERASE"/>
    <property type="match status" value="1"/>
</dbReference>
<evidence type="ECO:0000259" key="2">
    <source>
        <dbReference type="Pfam" id="PF00975"/>
    </source>
</evidence>
<dbReference type="PANTHER" id="PTHR11487:SF0">
    <property type="entry name" value="S-ACYL FATTY ACID SYNTHASE THIOESTERASE, MEDIUM CHAIN"/>
    <property type="match status" value="1"/>
</dbReference>
<name>U1X9I2_ANEAE</name>
<comment type="caution">
    <text evidence="3">The sequence shown here is derived from an EMBL/GenBank/DDBJ whole genome shotgun (WGS) entry which is preliminary data.</text>
</comment>
<proteinExistence type="inferred from homology"/>
<dbReference type="InterPro" id="IPR001031">
    <property type="entry name" value="Thioesterase"/>
</dbReference>
<dbReference type="InterPro" id="IPR012223">
    <property type="entry name" value="TEII"/>
</dbReference>
<dbReference type="HOGENOM" id="CLU_070456_1_1_9"/>
<reference evidence="3 4" key="1">
    <citation type="submission" date="2013-08" db="EMBL/GenBank/DDBJ databases">
        <authorList>
            <person name="Weinstock G."/>
            <person name="Sodergren E."/>
            <person name="Wylie T."/>
            <person name="Fulton L."/>
            <person name="Fulton R."/>
            <person name="Fronick C."/>
            <person name="O'Laughlin M."/>
            <person name="Godfrey J."/>
            <person name="Miner T."/>
            <person name="Herter B."/>
            <person name="Appelbaum E."/>
            <person name="Cordes M."/>
            <person name="Lek S."/>
            <person name="Wollam A."/>
            <person name="Pepin K.H."/>
            <person name="Palsikar V.B."/>
            <person name="Mitreva M."/>
            <person name="Wilson R.K."/>
        </authorList>
    </citation>
    <scope>NUCLEOTIDE SEQUENCE [LARGE SCALE GENOMIC DNA]</scope>
    <source>
        <strain evidence="3 4">ATCC 12856</strain>
    </source>
</reference>
<dbReference type="EMBL" id="AWSJ01000026">
    <property type="protein sequence ID" value="ERI11625.1"/>
    <property type="molecule type" value="Genomic_DNA"/>
</dbReference>
<accession>U1X9I2</accession>
<dbReference type="eggNOG" id="COG3208">
    <property type="taxonomic scope" value="Bacteria"/>
</dbReference>
<dbReference type="SUPFAM" id="SSF53474">
    <property type="entry name" value="alpha/beta-Hydrolases"/>
    <property type="match status" value="1"/>
</dbReference>
<gene>
    <name evidence="3" type="ORF">HMPREF0083_00277</name>
</gene>
<dbReference type="InterPro" id="IPR029058">
    <property type="entry name" value="AB_hydrolase_fold"/>
</dbReference>